<keyword evidence="2 3" id="KW-0472">Membrane</keyword>
<reference evidence="4 5" key="1">
    <citation type="submission" date="2024-04" db="EMBL/GenBank/DDBJ databases">
        <title>The reference genome of an endangered Asteraceae, Deinandra increscens subsp. villosa, native to the Central Coast of California.</title>
        <authorList>
            <person name="Guilliams M."/>
            <person name="Hasenstab-Lehman K."/>
            <person name="Meyer R."/>
            <person name="Mcevoy S."/>
        </authorList>
    </citation>
    <scope>NUCLEOTIDE SEQUENCE [LARGE SCALE GENOMIC DNA]</scope>
    <source>
        <tissue evidence="4">Leaf</tissue>
    </source>
</reference>
<dbReference type="PANTHER" id="PTHR31234">
    <property type="entry name" value="LATE EMBRYOGENESIS ABUNDANT (LEA) HYDROXYPROLINE-RICH GLYCOPROTEIN FAMILY"/>
    <property type="match status" value="1"/>
</dbReference>
<evidence type="ECO:0008006" key="6">
    <source>
        <dbReference type="Google" id="ProtNLM"/>
    </source>
</evidence>
<dbReference type="PANTHER" id="PTHR31234:SF71">
    <property type="entry name" value="LATE EMBRYOGENESIS ABUNDANT PROTEIN, LEA_2 SUBGROUP"/>
    <property type="match status" value="1"/>
</dbReference>
<evidence type="ECO:0000313" key="5">
    <source>
        <dbReference type="Proteomes" id="UP001408789"/>
    </source>
</evidence>
<keyword evidence="5" id="KW-1185">Reference proteome</keyword>
<comment type="caution">
    <text evidence="4">The sequence shown here is derived from an EMBL/GenBank/DDBJ whole genome shotgun (WGS) entry which is preliminary data.</text>
</comment>
<proteinExistence type="predicted"/>
<evidence type="ECO:0000256" key="2">
    <source>
        <dbReference type="ARBA" id="ARBA00023136"/>
    </source>
</evidence>
<dbReference type="GO" id="GO:0005886">
    <property type="term" value="C:plasma membrane"/>
    <property type="evidence" value="ECO:0007669"/>
    <property type="project" value="TreeGrafter"/>
</dbReference>
<comment type="subcellular location">
    <subcellularLocation>
        <location evidence="1">Membrane</location>
    </subcellularLocation>
</comment>
<feature type="transmembrane region" description="Helical" evidence="3">
    <location>
        <begin position="18"/>
        <end position="43"/>
    </location>
</feature>
<dbReference type="EMBL" id="JBCNJP010000025">
    <property type="protein sequence ID" value="KAK9054769.1"/>
    <property type="molecule type" value="Genomic_DNA"/>
</dbReference>
<dbReference type="GO" id="GO:0098542">
    <property type="term" value="P:defense response to other organism"/>
    <property type="evidence" value="ECO:0007669"/>
    <property type="project" value="InterPro"/>
</dbReference>
<dbReference type="InterPro" id="IPR044839">
    <property type="entry name" value="NDR1-like"/>
</dbReference>
<evidence type="ECO:0000313" key="4">
    <source>
        <dbReference type="EMBL" id="KAK9054769.1"/>
    </source>
</evidence>
<gene>
    <name evidence="4" type="ORF">SSX86_025848</name>
</gene>
<accession>A0AAP0CDG5</accession>
<keyword evidence="3" id="KW-1133">Transmembrane helix</keyword>
<sequence length="220" mass="24771">MGYGPALCLQFSCKKCCLFLLIIIILFIVISGFLSLIIIFILKPRRPVFSFQTMNIASYKFDASNSSTLFLSLVASVTLISRNPNRAGIRYDFSRLKILNNGLVEGMIRIPEFYQPARSQNVSIQIEILFQNLDISSIMSGSKTSNFPIRVSGGIGIHIWVLQIKLPKIKVGLHCDVAVDWRYLISADEISNSRAVKNRIAHFDANSQAFSKKCSLHFYL</sequence>
<dbReference type="AlphaFoldDB" id="A0AAP0CDG5"/>
<organism evidence="4 5">
    <name type="scientific">Deinandra increscens subsp. villosa</name>
    <dbReference type="NCBI Taxonomy" id="3103831"/>
    <lineage>
        <taxon>Eukaryota</taxon>
        <taxon>Viridiplantae</taxon>
        <taxon>Streptophyta</taxon>
        <taxon>Embryophyta</taxon>
        <taxon>Tracheophyta</taxon>
        <taxon>Spermatophyta</taxon>
        <taxon>Magnoliopsida</taxon>
        <taxon>eudicotyledons</taxon>
        <taxon>Gunneridae</taxon>
        <taxon>Pentapetalae</taxon>
        <taxon>asterids</taxon>
        <taxon>campanulids</taxon>
        <taxon>Asterales</taxon>
        <taxon>Asteraceae</taxon>
        <taxon>Asteroideae</taxon>
        <taxon>Heliantheae alliance</taxon>
        <taxon>Madieae</taxon>
        <taxon>Madiinae</taxon>
        <taxon>Deinandra</taxon>
    </lineage>
</organism>
<protein>
    <recommendedName>
        <fullName evidence="6">Late embryogenesis abundant protein LEA-2 subgroup domain-containing protein</fullName>
    </recommendedName>
</protein>
<keyword evidence="3" id="KW-0812">Transmembrane</keyword>
<evidence type="ECO:0000256" key="1">
    <source>
        <dbReference type="ARBA" id="ARBA00004370"/>
    </source>
</evidence>
<dbReference type="Proteomes" id="UP001408789">
    <property type="component" value="Unassembled WGS sequence"/>
</dbReference>
<name>A0AAP0CDG5_9ASTR</name>
<evidence type="ECO:0000256" key="3">
    <source>
        <dbReference type="SAM" id="Phobius"/>
    </source>
</evidence>